<comment type="catalytic activity">
    <reaction evidence="1 3 4">
        <text>[protein]-peptidylproline (omega=180) = [protein]-peptidylproline (omega=0)</text>
        <dbReference type="Rhea" id="RHEA:16237"/>
        <dbReference type="Rhea" id="RHEA-COMP:10747"/>
        <dbReference type="Rhea" id="RHEA-COMP:10748"/>
        <dbReference type="ChEBI" id="CHEBI:83833"/>
        <dbReference type="ChEBI" id="CHEBI:83834"/>
        <dbReference type="EC" id="5.2.1.8"/>
    </reaction>
</comment>
<dbReference type="Proteomes" id="UP000006050">
    <property type="component" value="Chromosome"/>
</dbReference>
<evidence type="ECO:0000313" key="7">
    <source>
        <dbReference type="Proteomes" id="UP000006050"/>
    </source>
</evidence>
<dbReference type="Pfam" id="PF00254">
    <property type="entry name" value="FKBP_C"/>
    <property type="match status" value="1"/>
</dbReference>
<keyword evidence="3 4" id="KW-0413">Isomerase</keyword>
<feature type="domain" description="PPIase FKBP-type" evidence="5">
    <location>
        <begin position="71"/>
        <end position="161"/>
    </location>
</feature>
<dbReference type="InterPro" id="IPR046357">
    <property type="entry name" value="PPIase_dom_sf"/>
</dbReference>
<dbReference type="AlphaFoldDB" id="I3Z4I8"/>
<protein>
    <recommendedName>
        <fullName evidence="4">Peptidyl-prolyl cis-trans isomerase</fullName>
        <ecNumber evidence="4">5.2.1.8</ecNumber>
    </recommendedName>
</protein>
<comment type="similarity">
    <text evidence="4">Belongs to the FKBP-type PPIase family.</text>
</comment>
<dbReference type="EMBL" id="CP003281">
    <property type="protein sequence ID" value="AFL84156.1"/>
    <property type="molecule type" value="Genomic_DNA"/>
</dbReference>
<evidence type="ECO:0000256" key="1">
    <source>
        <dbReference type="ARBA" id="ARBA00000971"/>
    </source>
</evidence>
<gene>
    <name evidence="6" type="ordered locus">Belba_1544</name>
</gene>
<evidence type="ECO:0000256" key="4">
    <source>
        <dbReference type="RuleBase" id="RU003915"/>
    </source>
</evidence>
<keyword evidence="2 3" id="KW-0697">Rotamase</keyword>
<accession>I3Z4I8</accession>
<dbReference type="KEGG" id="bbd:Belba_1544"/>
<dbReference type="STRING" id="866536.Belba_1544"/>
<name>I3Z4I8_BELBD</name>
<dbReference type="EC" id="5.2.1.8" evidence="4"/>
<reference evidence="7" key="1">
    <citation type="submission" date="2012-06" db="EMBL/GenBank/DDBJ databases">
        <title>The complete genome of Belliella baltica DSM 15883.</title>
        <authorList>
            <person name="Lucas S."/>
            <person name="Copeland A."/>
            <person name="Lapidus A."/>
            <person name="Goodwin L."/>
            <person name="Pitluck S."/>
            <person name="Peters L."/>
            <person name="Mikhailova N."/>
            <person name="Davenport K."/>
            <person name="Kyrpides N."/>
            <person name="Mavromatis K."/>
            <person name="Pagani I."/>
            <person name="Ivanova N."/>
            <person name="Ovchinnikova G."/>
            <person name="Zeytun A."/>
            <person name="Detter J.C."/>
            <person name="Han C."/>
            <person name="Land M."/>
            <person name="Hauser L."/>
            <person name="Markowitz V."/>
            <person name="Cheng J.-F."/>
            <person name="Hugenholtz P."/>
            <person name="Woyke T."/>
            <person name="Wu D."/>
            <person name="Tindall B."/>
            <person name="Pomrenke H."/>
            <person name="Brambilla E."/>
            <person name="Klenk H.-P."/>
            <person name="Eisen J.A."/>
        </authorList>
    </citation>
    <scope>NUCLEOTIDE SEQUENCE [LARGE SCALE GENOMIC DNA]</scope>
    <source>
        <strain evidence="7">DSM 15883 / CIP 108006 / LMG 21964 / BA134</strain>
    </source>
</reference>
<dbReference type="InterPro" id="IPR001179">
    <property type="entry name" value="PPIase_FKBP_dom"/>
</dbReference>
<dbReference type="PROSITE" id="PS50059">
    <property type="entry name" value="FKBP_PPIASE"/>
    <property type="match status" value="1"/>
</dbReference>
<evidence type="ECO:0000313" key="6">
    <source>
        <dbReference type="EMBL" id="AFL84156.1"/>
    </source>
</evidence>
<dbReference type="Gene3D" id="3.10.50.40">
    <property type="match status" value="2"/>
</dbReference>
<dbReference type="HOGENOM" id="CLU_873512_0_0_10"/>
<organism evidence="6 7">
    <name type="scientific">Belliella baltica (strain DSM 15883 / CIP 108006 / LMG 21964 / BA134)</name>
    <dbReference type="NCBI Taxonomy" id="866536"/>
    <lineage>
        <taxon>Bacteria</taxon>
        <taxon>Pseudomonadati</taxon>
        <taxon>Bacteroidota</taxon>
        <taxon>Cytophagia</taxon>
        <taxon>Cytophagales</taxon>
        <taxon>Cyclobacteriaceae</taxon>
        <taxon>Belliella</taxon>
    </lineage>
</organism>
<evidence type="ECO:0000256" key="3">
    <source>
        <dbReference type="PROSITE-ProRule" id="PRU00277"/>
    </source>
</evidence>
<dbReference type="eggNOG" id="COG0545">
    <property type="taxonomic scope" value="Bacteria"/>
</dbReference>
<evidence type="ECO:0000256" key="2">
    <source>
        <dbReference type="ARBA" id="ARBA00023110"/>
    </source>
</evidence>
<keyword evidence="7" id="KW-1185">Reference proteome</keyword>
<proteinExistence type="inferred from homology"/>
<dbReference type="PROSITE" id="PS51257">
    <property type="entry name" value="PROKAR_LIPOPROTEIN"/>
    <property type="match status" value="1"/>
</dbReference>
<sequence>MKIPMLLIALVTVMASCITDQESDYERIVSRDTRLLEAYLERNGIDAIENPLGYFYQKTESNDVGNQIVNKDILGIYYEIKTIDGQMIDSYLDETKPPRIFLHDEGGLIPRVMNFSAGLAKEGETFKIYAPSYLAYQEYSFQQLILPNSNLEIKIKYANILSEEEVEELEDSLIHAYLEEQGKVGFERTEEGLYVKVIDESEADAELAAVDDIVVFDFELTQMGSDAVISKSTENSPLQVKVGDQGNLDFLNLILKDSKAGMQIEVFSPSQLAFGITAQVFPYQIRQDLFNRGVLNSVARPFEPIYFKATIKEVK</sequence>
<dbReference type="SUPFAM" id="SSF54534">
    <property type="entry name" value="FKBP-like"/>
    <property type="match status" value="2"/>
</dbReference>
<dbReference type="GO" id="GO:0003755">
    <property type="term" value="F:peptidyl-prolyl cis-trans isomerase activity"/>
    <property type="evidence" value="ECO:0007669"/>
    <property type="project" value="UniProtKB-UniRule"/>
</dbReference>
<evidence type="ECO:0000259" key="5">
    <source>
        <dbReference type="PROSITE" id="PS50059"/>
    </source>
</evidence>